<evidence type="ECO:0000256" key="1">
    <source>
        <dbReference type="SAM" id="MobiDB-lite"/>
    </source>
</evidence>
<feature type="compositionally biased region" description="Basic residues" evidence="1">
    <location>
        <begin position="133"/>
        <end position="144"/>
    </location>
</feature>
<comment type="caution">
    <text evidence="2">The sequence shown here is derived from an EMBL/GenBank/DDBJ whole genome shotgun (WGS) entry which is preliminary data.</text>
</comment>
<dbReference type="EMBL" id="MOPA01000011">
    <property type="protein sequence ID" value="KAK1528067.1"/>
    <property type="molecule type" value="Genomic_DNA"/>
</dbReference>
<accession>A0ABQ9S6X5</accession>
<feature type="region of interest" description="Disordered" evidence="1">
    <location>
        <begin position="102"/>
        <end position="180"/>
    </location>
</feature>
<dbReference type="Proteomes" id="UP001241169">
    <property type="component" value="Unassembled WGS sequence"/>
</dbReference>
<dbReference type="RefSeq" id="XP_060344413.1">
    <property type="nucleotide sequence ID" value="XM_060496880.1"/>
</dbReference>
<keyword evidence="3" id="KW-1185">Reference proteome</keyword>
<sequence length="271" mass="30184">MTKTTAQIKVQSIRTRATLARVTDGSMMQDWIRWSLMAATNKNDNNRAANHCVIGRPSFGSVSRSPLTGWYSSVQNFKAPPTSQPSTAAHQKRSHFSQWLQKHQDTIPQARAHVSQNKQQQLFLSTQSPRRQTAAKHAHVRRPAAARQYLVIEESAPRTREKKEREAQKQTHPQPFAASPSVSQLGLRILSYTYPKRPEKDTIDARGSLVAASYLEYADETSDGQLSPALSTNRFTNMAKKQGPPENSNSLPSGGLTTLQLAHLELLGVYV</sequence>
<dbReference type="GeneID" id="85380779"/>
<reference evidence="2 3" key="1">
    <citation type="submission" date="2016-10" db="EMBL/GenBank/DDBJ databases">
        <title>The genome sequence of Colletotrichum fioriniae PJ7.</title>
        <authorList>
            <person name="Baroncelli R."/>
        </authorList>
    </citation>
    <scope>NUCLEOTIDE SEQUENCE [LARGE SCALE GENOMIC DNA]</scope>
    <source>
        <strain evidence="2 3">IMI 384185</strain>
    </source>
</reference>
<organism evidence="2 3">
    <name type="scientific">Colletotrichum paranaense</name>
    <dbReference type="NCBI Taxonomy" id="1914294"/>
    <lineage>
        <taxon>Eukaryota</taxon>
        <taxon>Fungi</taxon>
        <taxon>Dikarya</taxon>
        <taxon>Ascomycota</taxon>
        <taxon>Pezizomycotina</taxon>
        <taxon>Sordariomycetes</taxon>
        <taxon>Hypocreomycetidae</taxon>
        <taxon>Glomerellales</taxon>
        <taxon>Glomerellaceae</taxon>
        <taxon>Colletotrichum</taxon>
        <taxon>Colletotrichum acutatum species complex</taxon>
    </lineage>
</organism>
<protein>
    <submittedName>
        <fullName evidence="2">Uncharacterized protein</fullName>
    </submittedName>
</protein>
<feature type="compositionally biased region" description="Basic and acidic residues" evidence="1">
    <location>
        <begin position="155"/>
        <end position="169"/>
    </location>
</feature>
<name>A0ABQ9S6X5_9PEZI</name>
<proteinExistence type="predicted"/>
<evidence type="ECO:0000313" key="2">
    <source>
        <dbReference type="EMBL" id="KAK1528067.1"/>
    </source>
</evidence>
<gene>
    <name evidence="2" type="ORF">CPAR01_12625</name>
</gene>
<evidence type="ECO:0000313" key="3">
    <source>
        <dbReference type="Proteomes" id="UP001241169"/>
    </source>
</evidence>
<feature type="compositionally biased region" description="Polar residues" evidence="1">
    <location>
        <begin position="114"/>
        <end position="131"/>
    </location>
</feature>